<evidence type="ECO:0000313" key="3">
    <source>
        <dbReference type="Proteomes" id="UP000000644"/>
    </source>
</evidence>
<dbReference type="GO" id="GO:0004252">
    <property type="term" value="F:serine-type endopeptidase activity"/>
    <property type="evidence" value="ECO:0007669"/>
    <property type="project" value="InterPro"/>
</dbReference>
<accession>A1VQA6</accession>
<dbReference type="KEGG" id="pna:Pnap_2531"/>
<dbReference type="MEROPS" id="S26.014"/>
<dbReference type="AlphaFoldDB" id="A1VQA6"/>
<dbReference type="GO" id="GO:0006465">
    <property type="term" value="P:signal peptide processing"/>
    <property type="evidence" value="ECO:0007669"/>
    <property type="project" value="InterPro"/>
</dbReference>
<dbReference type="HOGENOM" id="CLU_104604_3_0_4"/>
<name>A1VQA6_POLNA</name>
<dbReference type="EMBL" id="CP000529">
    <property type="protein sequence ID" value="ABM37834.1"/>
    <property type="molecule type" value="Genomic_DNA"/>
</dbReference>
<dbReference type="Pfam" id="PF10502">
    <property type="entry name" value="Peptidase_S26"/>
    <property type="match status" value="1"/>
</dbReference>
<dbReference type="eggNOG" id="COG4959">
    <property type="taxonomic scope" value="Bacteria"/>
</dbReference>
<keyword evidence="3" id="KW-1185">Reference proteome</keyword>
<organism evidence="2 3">
    <name type="scientific">Polaromonas naphthalenivorans (strain CJ2)</name>
    <dbReference type="NCBI Taxonomy" id="365044"/>
    <lineage>
        <taxon>Bacteria</taxon>
        <taxon>Pseudomonadati</taxon>
        <taxon>Pseudomonadota</taxon>
        <taxon>Betaproteobacteria</taxon>
        <taxon>Burkholderiales</taxon>
        <taxon>Comamonadaceae</taxon>
        <taxon>Polaromonas</taxon>
    </lineage>
</organism>
<gene>
    <name evidence="2" type="ordered locus">Pnap_2531</name>
</gene>
<reference evidence="3" key="1">
    <citation type="journal article" date="2009" name="Environ. Microbiol.">
        <title>The genome of Polaromonas naphthalenivorans strain CJ2, isolated from coal tar-contaminated sediment, reveals physiological and metabolic versatility and evolution through extensive horizontal gene transfer.</title>
        <authorList>
            <person name="Yagi J.M."/>
            <person name="Sims D."/>
            <person name="Brettin T."/>
            <person name="Bruce D."/>
            <person name="Madsen E.L."/>
        </authorList>
    </citation>
    <scope>NUCLEOTIDE SEQUENCE [LARGE SCALE GENOMIC DNA]</scope>
    <source>
        <strain evidence="3">CJ2</strain>
    </source>
</reference>
<sequence>MKAKQLNLVPLYVTLLAMSATAIFAIVAKSSGLVLNVTGSMPDLVYKLGLGEKGSLVSFCSPIPHPSIGHGACPDGSMPLIKRVVGVAGDLVTATDAGIDINGQPVPNSRPLDLDTKESALPHLRGSFSLKQGDIWTAGEHPNSFDSRYFGPVKFPRDDHHNRTRESSFRFADG</sequence>
<dbReference type="Gene3D" id="2.10.109.10">
    <property type="entry name" value="Umud Fragment, subunit A"/>
    <property type="match status" value="1"/>
</dbReference>
<dbReference type="Proteomes" id="UP000000644">
    <property type="component" value="Chromosome"/>
</dbReference>
<proteinExistence type="predicted"/>
<dbReference type="InterPro" id="IPR036286">
    <property type="entry name" value="LexA/Signal_pep-like_sf"/>
</dbReference>
<dbReference type="RefSeq" id="WP_011801912.1">
    <property type="nucleotide sequence ID" value="NC_008781.1"/>
</dbReference>
<dbReference type="SUPFAM" id="SSF51306">
    <property type="entry name" value="LexA/Signal peptidase"/>
    <property type="match status" value="1"/>
</dbReference>
<evidence type="ECO:0000313" key="2">
    <source>
        <dbReference type="EMBL" id="ABM37834.1"/>
    </source>
</evidence>
<dbReference type="STRING" id="365044.Pnap_2531"/>
<dbReference type="OrthoDB" id="5360818at2"/>
<protein>
    <submittedName>
        <fullName evidence="2">Conjugation peptidase TraF, Serine peptidase, MEROPS family S26C</fullName>
    </submittedName>
</protein>
<dbReference type="InterPro" id="IPR019533">
    <property type="entry name" value="Peptidase_S26"/>
</dbReference>
<feature type="domain" description="Peptidase S26" evidence="1">
    <location>
        <begin position="42"/>
        <end position="165"/>
    </location>
</feature>
<evidence type="ECO:0000259" key="1">
    <source>
        <dbReference type="Pfam" id="PF10502"/>
    </source>
</evidence>